<dbReference type="PANTHER" id="PTHR30409:SF1">
    <property type="entry name" value="CARBAMATE KINASE-RELATED"/>
    <property type="match status" value="1"/>
</dbReference>
<keyword evidence="2 7" id="KW-0808">Transferase</keyword>
<evidence type="ECO:0000256" key="7">
    <source>
        <dbReference type="PIRNR" id="PIRNR000723"/>
    </source>
</evidence>
<accession>A0ABY7UBW7</accession>
<evidence type="ECO:0000313" key="10">
    <source>
        <dbReference type="Proteomes" id="UP001220064"/>
    </source>
</evidence>
<evidence type="ECO:0000256" key="6">
    <source>
        <dbReference type="NCBIfam" id="TIGR00746"/>
    </source>
</evidence>
<dbReference type="InterPro" id="IPR003964">
    <property type="entry name" value="Carb_kinase"/>
</dbReference>
<evidence type="ECO:0000256" key="5">
    <source>
        <dbReference type="ARBA" id="ARBA00022840"/>
    </source>
</evidence>
<keyword evidence="4 7" id="KW-0418">Kinase</keyword>
<proteinExistence type="inferred from homology"/>
<dbReference type="PIRSF" id="PIRSF000723">
    <property type="entry name" value="Carbamate_kin"/>
    <property type="match status" value="1"/>
</dbReference>
<dbReference type="CDD" id="cd04235">
    <property type="entry name" value="AAK_CK"/>
    <property type="match status" value="1"/>
</dbReference>
<feature type="domain" description="Aspartate/glutamate/uridylate kinase" evidence="8">
    <location>
        <begin position="5"/>
        <end position="292"/>
    </location>
</feature>
<reference evidence="9 10" key="1">
    <citation type="submission" date="2020-10" db="EMBL/GenBank/DDBJ databases">
        <title>Complete genome sequence of Corynebacterium massiliense DSM 45435, type strain of Corynebacterium massiliense.</title>
        <authorList>
            <person name="Busche T."/>
            <person name="Kalinowski J."/>
            <person name="Ruckert C."/>
        </authorList>
    </citation>
    <scope>NUCLEOTIDE SEQUENCE [LARGE SCALE GENOMIC DNA]</scope>
    <source>
        <strain evidence="9 10">DSM 45435</strain>
    </source>
</reference>
<dbReference type="Gene3D" id="3.40.1160.10">
    <property type="entry name" value="Acetylglutamate kinase-like"/>
    <property type="match status" value="1"/>
</dbReference>
<dbReference type="InterPro" id="IPR001048">
    <property type="entry name" value="Asp/Glu/Uridylate_kinase"/>
</dbReference>
<evidence type="ECO:0000256" key="4">
    <source>
        <dbReference type="ARBA" id="ARBA00022777"/>
    </source>
</evidence>
<evidence type="ECO:0000256" key="3">
    <source>
        <dbReference type="ARBA" id="ARBA00022741"/>
    </source>
</evidence>
<protein>
    <recommendedName>
        <fullName evidence="6 7">Carbamate kinase</fullName>
    </recommendedName>
</protein>
<evidence type="ECO:0000313" key="9">
    <source>
        <dbReference type="EMBL" id="WCZ33208.1"/>
    </source>
</evidence>
<dbReference type="GO" id="GO:0008804">
    <property type="term" value="F:carbamate kinase activity"/>
    <property type="evidence" value="ECO:0007669"/>
    <property type="project" value="UniProtKB-EC"/>
</dbReference>
<dbReference type="SUPFAM" id="SSF53633">
    <property type="entry name" value="Carbamate kinase-like"/>
    <property type="match status" value="1"/>
</dbReference>
<evidence type="ECO:0000259" key="8">
    <source>
        <dbReference type="Pfam" id="PF00696"/>
    </source>
</evidence>
<dbReference type="NCBIfam" id="NF009007">
    <property type="entry name" value="PRK12352.1"/>
    <property type="match status" value="1"/>
</dbReference>
<keyword evidence="10" id="KW-1185">Reference proteome</keyword>
<name>A0ABY7UBW7_9CORY</name>
<evidence type="ECO:0000256" key="2">
    <source>
        <dbReference type="ARBA" id="ARBA00022679"/>
    </source>
</evidence>
<gene>
    <name evidence="9" type="primary">arcC1</name>
    <name evidence="9" type="ORF">CMASS_08975</name>
</gene>
<dbReference type="InterPro" id="IPR036393">
    <property type="entry name" value="AceGlu_kinase-like_sf"/>
</dbReference>
<comment type="similarity">
    <text evidence="1 7">Belongs to the carbamate kinase family.</text>
</comment>
<dbReference type="Pfam" id="PF00696">
    <property type="entry name" value="AA_kinase"/>
    <property type="match status" value="1"/>
</dbReference>
<keyword evidence="5" id="KW-0067">ATP-binding</keyword>
<dbReference type="InterPro" id="IPR023000">
    <property type="entry name" value="Shikimate_kinase_CS"/>
</dbReference>
<organism evidence="9 10">
    <name type="scientific">Corynebacterium massiliense DSM 45435</name>
    <dbReference type="NCBI Taxonomy" id="1121364"/>
    <lineage>
        <taxon>Bacteria</taxon>
        <taxon>Bacillati</taxon>
        <taxon>Actinomycetota</taxon>
        <taxon>Actinomycetes</taxon>
        <taxon>Mycobacteriales</taxon>
        <taxon>Corynebacteriaceae</taxon>
        <taxon>Corynebacterium</taxon>
    </lineage>
</organism>
<dbReference type="Proteomes" id="UP001220064">
    <property type="component" value="Chromosome"/>
</dbReference>
<dbReference type="EMBL" id="CP063189">
    <property type="protein sequence ID" value="WCZ33208.1"/>
    <property type="molecule type" value="Genomic_DNA"/>
</dbReference>
<keyword evidence="3" id="KW-0547">Nucleotide-binding</keyword>
<dbReference type="NCBIfam" id="TIGR00746">
    <property type="entry name" value="arcC"/>
    <property type="match status" value="1"/>
</dbReference>
<dbReference type="PANTHER" id="PTHR30409">
    <property type="entry name" value="CARBAMATE KINASE"/>
    <property type="match status" value="1"/>
</dbReference>
<dbReference type="PROSITE" id="PS01128">
    <property type="entry name" value="SHIKIMATE_KINASE"/>
    <property type="match status" value="1"/>
</dbReference>
<dbReference type="PRINTS" id="PR01469">
    <property type="entry name" value="CARBMTKINASE"/>
</dbReference>
<evidence type="ECO:0000256" key="1">
    <source>
        <dbReference type="ARBA" id="ARBA00011066"/>
    </source>
</evidence>
<dbReference type="RefSeq" id="WP_022863112.1">
    <property type="nucleotide sequence ID" value="NZ_ATVG01000006.1"/>
</dbReference>
<sequence length="313" mass="33309">MADTKRIVVALGGNALGKTPEEQLQLIKDTAVSLVNMIEAGHEVMITHGNGPQVGMIKVATDEAAKNGSSPTIPFAECGAMSQGYIGYHLAQALDNELNKRKIDREVSSIVTQTVVDEKDPAFENPTKPVGAMLTKEEADKAAAETGNKYVEDSGRGWRWVVASPRPTRVVESKVIDSLMKDNIVVIASGGGGIPVVEREDGLSGVPAVIDKDLSASLLARQIDADQLVILTAVENIAVNFNKPDEKQLDEVTVEEMRKHADDGQFAPGSMLPKVEACLEFVESGDARSAIVTSLEKAGEALDGKAGTHIVNK</sequence>